<keyword evidence="3" id="KW-1185">Reference proteome</keyword>
<dbReference type="PANTHER" id="PTHR42060:SF1">
    <property type="entry name" value="NHL REPEAT-CONTAINING PROTEIN"/>
    <property type="match status" value="1"/>
</dbReference>
<dbReference type="SUPFAM" id="SSF63829">
    <property type="entry name" value="Calcium-dependent phosphotriesterase"/>
    <property type="match status" value="1"/>
</dbReference>
<dbReference type="PANTHER" id="PTHR42060">
    <property type="entry name" value="NHL REPEAT-CONTAINING PROTEIN-RELATED"/>
    <property type="match status" value="1"/>
</dbReference>
<accession>A0ABR0T419</accession>
<dbReference type="InterPro" id="IPR011042">
    <property type="entry name" value="6-blade_b-propeller_TolB-like"/>
</dbReference>
<feature type="chain" id="PRO_5045640105" evidence="1">
    <location>
        <begin position="21"/>
        <end position="319"/>
    </location>
</feature>
<feature type="signal peptide" evidence="1">
    <location>
        <begin position="1"/>
        <end position="20"/>
    </location>
</feature>
<dbReference type="Proteomes" id="UP001338125">
    <property type="component" value="Unassembled WGS sequence"/>
</dbReference>
<proteinExistence type="predicted"/>
<protein>
    <submittedName>
        <fullName evidence="2">Hetero-Diels-Alderase asR5-like protein</fullName>
    </submittedName>
</protein>
<evidence type="ECO:0000313" key="3">
    <source>
        <dbReference type="Proteomes" id="UP001338125"/>
    </source>
</evidence>
<reference evidence="2 3" key="1">
    <citation type="submission" date="2024-01" db="EMBL/GenBank/DDBJ databases">
        <title>Complete genome of Cladobotryum mycophilum ATHUM6906.</title>
        <authorList>
            <person name="Christinaki A.C."/>
            <person name="Myridakis A.I."/>
            <person name="Kouvelis V.N."/>
        </authorList>
    </citation>
    <scope>NUCLEOTIDE SEQUENCE [LARGE SCALE GENOMIC DNA]</scope>
    <source>
        <strain evidence="2 3">ATHUM6906</strain>
    </source>
</reference>
<evidence type="ECO:0000256" key="1">
    <source>
        <dbReference type="SAM" id="SignalP"/>
    </source>
</evidence>
<dbReference type="Gene3D" id="2.120.10.30">
    <property type="entry name" value="TolB, C-terminal domain"/>
    <property type="match status" value="1"/>
</dbReference>
<name>A0ABR0T419_9HYPO</name>
<comment type="caution">
    <text evidence="2">The sequence shown here is derived from an EMBL/GenBank/DDBJ whole genome shotgun (WGS) entry which is preliminary data.</text>
</comment>
<gene>
    <name evidence="2" type="ORF">PT974_01147</name>
</gene>
<evidence type="ECO:0000313" key="2">
    <source>
        <dbReference type="EMBL" id="KAK5998765.1"/>
    </source>
</evidence>
<dbReference type="EMBL" id="JAVFKD010000001">
    <property type="protein sequence ID" value="KAK5998765.1"/>
    <property type="molecule type" value="Genomic_DNA"/>
</dbReference>
<dbReference type="InterPro" id="IPR052998">
    <property type="entry name" value="Hetero-Diels-Alderase-like"/>
</dbReference>
<keyword evidence="1" id="KW-0732">Signal</keyword>
<sequence length="319" mass="33324">MPSIAGLTLGLLGAANFAHGTVKARQVYQFPNSAAWIENVAIRPNGHLILDTFDNGTIYTIDPNVKDAQPQVAVKVPDATIITGITEIAPDIFAVSGGLGNDTDQTLIDGTAKIITLDFNQGGHKTNGVPTIKTSAKFPAVKLLNGLAALPSLPYTVFSGDSGTGLIYRVNLLTGEHKVILDDPKLKPTQYVPFGVNGLKVHNGYIYIANTAQGFYGRVKIDLLGNVTGKVEVIASFPADPPLAADDFSIARDGTAYVGTHPNALIKITPDGKISAIDTGLVVIESATATTLSADEKTVYVVTAGETDGKGGQVISVSL</sequence>
<organism evidence="2 3">
    <name type="scientific">Cladobotryum mycophilum</name>
    <dbReference type="NCBI Taxonomy" id="491253"/>
    <lineage>
        <taxon>Eukaryota</taxon>
        <taxon>Fungi</taxon>
        <taxon>Dikarya</taxon>
        <taxon>Ascomycota</taxon>
        <taxon>Pezizomycotina</taxon>
        <taxon>Sordariomycetes</taxon>
        <taxon>Hypocreomycetidae</taxon>
        <taxon>Hypocreales</taxon>
        <taxon>Hypocreaceae</taxon>
        <taxon>Cladobotryum</taxon>
    </lineage>
</organism>